<evidence type="ECO:0000313" key="2">
    <source>
        <dbReference type="EMBL" id="KAK9150352.1"/>
    </source>
</evidence>
<dbReference type="EMBL" id="JBBNAF010000004">
    <property type="protein sequence ID" value="KAK9150352.1"/>
    <property type="molecule type" value="Genomic_DNA"/>
</dbReference>
<feature type="compositionally biased region" description="Low complexity" evidence="1">
    <location>
        <begin position="61"/>
        <end position="70"/>
    </location>
</feature>
<feature type="compositionally biased region" description="Basic residues" evidence="1">
    <location>
        <begin position="141"/>
        <end position="151"/>
    </location>
</feature>
<feature type="compositionally biased region" description="Gly residues" evidence="1">
    <location>
        <begin position="106"/>
        <end position="116"/>
    </location>
</feature>
<comment type="caution">
    <text evidence="2">The sequence shown here is derived from an EMBL/GenBank/DDBJ whole genome shotgun (WGS) entry which is preliminary data.</text>
</comment>
<gene>
    <name evidence="2" type="ORF">Syun_008661</name>
</gene>
<keyword evidence="3" id="KW-1185">Reference proteome</keyword>
<organism evidence="2 3">
    <name type="scientific">Stephania yunnanensis</name>
    <dbReference type="NCBI Taxonomy" id="152371"/>
    <lineage>
        <taxon>Eukaryota</taxon>
        <taxon>Viridiplantae</taxon>
        <taxon>Streptophyta</taxon>
        <taxon>Embryophyta</taxon>
        <taxon>Tracheophyta</taxon>
        <taxon>Spermatophyta</taxon>
        <taxon>Magnoliopsida</taxon>
        <taxon>Ranunculales</taxon>
        <taxon>Menispermaceae</taxon>
        <taxon>Menispermoideae</taxon>
        <taxon>Cissampelideae</taxon>
        <taxon>Stephania</taxon>
    </lineage>
</organism>
<feature type="region of interest" description="Disordered" evidence="1">
    <location>
        <begin position="61"/>
        <end position="91"/>
    </location>
</feature>
<dbReference type="AlphaFoldDB" id="A0AAP0PNC6"/>
<feature type="region of interest" description="Disordered" evidence="1">
    <location>
        <begin position="106"/>
        <end position="224"/>
    </location>
</feature>
<sequence>MNYFEVVEMVFRMEWEVLKLRSFYIYNHDFSSPSHRHHHLSLSSPLIATITTHNFSLSSPPSLLPLTAKPPTLPRHREITENESRGESEDERVLCLRARSVGGGDGGDSGWWGVRGGGDDGDEGGRRDDGDGEGDPEGSKRKNKRRRKGKVRRDDCDGEGDQEGSKRKNYRGDGEGDPEGSKRKNKRRRKGKVRRDSSSLLAEAIETREREGERERGDERDFVT</sequence>
<accession>A0AAP0PNC6</accession>
<evidence type="ECO:0000256" key="1">
    <source>
        <dbReference type="SAM" id="MobiDB-lite"/>
    </source>
</evidence>
<proteinExistence type="predicted"/>
<reference evidence="2 3" key="1">
    <citation type="submission" date="2024-01" db="EMBL/GenBank/DDBJ databases">
        <title>Genome assemblies of Stephania.</title>
        <authorList>
            <person name="Yang L."/>
        </authorList>
    </citation>
    <scope>NUCLEOTIDE SEQUENCE [LARGE SCALE GENOMIC DNA]</scope>
    <source>
        <strain evidence="2">YNDBR</strain>
        <tissue evidence="2">Leaf</tissue>
    </source>
</reference>
<feature type="compositionally biased region" description="Basic residues" evidence="1">
    <location>
        <begin position="183"/>
        <end position="193"/>
    </location>
</feature>
<feature type="compositionally biased region" description="Basic and acidic residues" evidence="1">
    <location>
        <begin position="163"/>
        <end position="182"/>
    </location>
</feature>
<evidence type="ECO:0000313" key="3">
    <source>
        <dbReference type="Proteomes" id="UP001420932"/>
    </source>
</evidence>
<dbReference type="Proteomes" id="UP001420932">
    <property type="component" value="Unassembled WGS sequence"/>
</dbReference>
<feature type="compositionally biased region" description="Basic and acidic residues" evidence="1">
    <location>
        <begin position="75"/>
        <end position="91"/>
    </location>
</feature>
<protein>
    <submittedName>
        <fullName evidence="2">Uncharacterized protein</fullName>
    </submittedName>
</protein>
<feature type="compositionally biased region" description="Basic and acidic residues" evidence="1">
    <location>
        <begin position="205"/>
        <end position="224"/>
    </location>
</feature>
<name>A0AAP0PNC6_9MAGN</name>